<keyword evidence="2" id="KW-0378">Hydrolase</keyword>
<dbReference type="Proteomes" id="UP000196118">
    <property type="component" value="Plasmid pPC892-2"/>
</dbReference>
<dbReference type="InterPro" id="IPR006935">
    <property type="entry name" value="Helicase/UvrB_N"/>
</dbReference>
<name>A0A1Y0VVX5_PEDPE</name>
<dbReference type="PANTHER" id="PTHR47396:SF1">
    <property type="entry name" value="ATP-DEPENDENT HELICASE IRC3-RELATED"/>
    <property type="match status" value="1"/>
</dbReference>
<dbReference type="GO" id="GO:0005829">
    <property type="term" value="C:cytosol"/>
    <property type="evidence" value="ECO:0007669"/>
    <property type="project" value="TreeGrafter"/>
</dbReference>
<geneLocation type="plasmid" evidence="3">
    <name>ppc892-2</name>
</geneLocation>
<dbReference type="InterPro" id="IPR014001">
    <property type="entry name" value="Helicase_ATP-bd"/>
</dbReference>
<evidence type="ECO:0000259" key="1">
    <source>
        <dbReference type="PROSITE" id="PS51192"/>
    </source>
</evidence>
<dbReference type="AlphaFoldDB" id="A0A1Y0VVX5"/>
<dbReference type="GO" id="GO:0003677">
    <property type="term" value="F:DNA binding"/>
    <property type="evidence" value="ECO:0007669"/>
    <property type="project" value="InterPro"/>
</dbReference>
<dbReference type="EC" id="3.1.21.5" evidence="2"/>
<dbReference type="SMART" id="SM00487">
    <property type="entry name" value="DEXDc"/>
    <property type="match status" value="1"/>
</dbReference>
<dbReference type="SUPFAM" id="SSF52540">
    <property type="entry name" value="P-loop containing nucleoside triphosphate hydrolases"/>
    <property type="match status" value="2"/>
</dbReference>
<keyword evidence="2" id="KW-0614">Plasmid</keyword>
<evidence type="ECO:0000313" key="2">
    <source>
        <dbReference type="EMBL" id="ARW18677.1"/>
    </source>
</evidence>
<accession>A0A1Y0VVX5</accession>
<dbReference type="PROSITE" id="PS51192">
    <property type="entry name" value="HELICASE_ATP_BIND_1"/>
    <property type="match status" value="1"/>
</dbReference>
<gene>
    <name evidence="2" type="ORF">S100892_00071</name>
</gene>
<proteinExistence type="predicted"/>
<dbReference type="GO" id="GO:0015668">
    <property type="term" value="F:type III site-specific deoxyribonuclease activity"/>
    <property type="evidence" value="ECO:0007669"/>
    <property type="project" value="UniProtKB-EC"/>
</dbReference>
<organism evidence="2 3">
    <name type="scientific">Pediococcus pentosaceus</name>
    <dbReference type="NCBI Taxonomy" id="1255"/>
    <lineage>
        <taxon>Bacteria</taxon>
        <taxon>Bacillati</taxon>
        <taxon>Bacillota</taxon>
        <taxon>Bacilli</taxon>
        <taxon>Lactobacillales</taxon>
        <taxon>Lactobacillaceae</taxon>
        <taxon>Pediococcus</taxon>
    </lineage>
</organism>
<dbReference type="Gene3D" id="3.40.50.300">
    <property type="entry name" value="P-loop containing nucleotide triphosphate hydrolases"/>
    <property type="match status" value="1"/>
</dbReference>
<protein>
    <submittedName>
        <fullName evidence="2">Type III site-specific deoxyribonuclease</fullName>
        <ecNumber evidence="2">3.1.21.5</ecNumber>
    </submittedName>
</protein>
<dbReference type="EMBL" id="CP021472">
    <property type="protein sequence ID" value="ARW18677.1"/>
    <property type="molecule type" value="Genomic_DNA"/>
</dbReference>
<dbReference type="InterPro" id="IPR050742">
    <property type="entry name" value="Helicase_Restrict-Modif_Enz"/>
</dbReference>
<dbReference type="GO" id="GO:0005524">
    <property type="term" value="F:ATP binding"/>
    <property type="evidence" value="ECO:0007669"/>
    <property type="project" value="InterPro"/>
</dbReference>
<dbReference type="InterPro" id="IPR027417">
    <property type="entry name" value="P-loop_NTPase"/>
</dbReference>
<dbReference type="Pfam" id="PF04851">
    <property type="entry name" value="ResIII"/>
    <property type="match status" value="1"/>
</dbReference>
<feature type="domain" description="Helicase ATP-binding" evidence="1">
    <location>
        <begin position="65"/>
        <end position="258"/>
    </location>
</feature>
<reference evidence="2 3" key="1">
    <citation type="submission" date="2017-05" db="EMBL/GenBank/DDBJ databases">
        <title>Genome sequence of Pediococcus pentosaceus strain SRCM100892.</title>
        <authorList>
            <person name="Cho S.H."/>
        </authorList>
    </citation>
    <scope>NUCLEOTIDE SEQUENCE [LARGE SCALE GENOMIC DNA]</scope>
    <source>
        <strain evidence="2 3">SRCM100892</strain>
        <plasmid evidence="3">Plasmid ppc892-2</plasmid>
    </source>
</reference>
<evidence type="ECO:0000313" key="3">
    <source>
        <dbReference type="Proteomes" id="UP000196118"/>
    </source>
</evidence>
<dbReference type="CDD" id="cd18785">
    <property type="entry name" value="SF2_C"/>
    <property type="match status" value="1"/>
</dbReference>
<dbReference type="PANTHER" id="PTHR47396">
    <property type="entry name" value="TYPE I RESTRICTION ENZYME ECOKI R PROTEIN"/>
    <property type="match status" value="1"/>
</dbReference>
<sequence>MARKKTIPEGNIDLKLLNWLNDTSLFNQNQGLQRLPLYIKQNLKHSLRDYQFSAIYNLDAVEKLDKKDDPYNQLMFYMATGSGKTDIMAAIILYMYQAHDYQYFLFTTSTTAVVNKTIDNFTNVVSPKYLYKDPIVIDSQRIAIKAVSEFPITPEKNTIYLKFTGIQQLSNDINSPRENSITEESLRKHKIVILADEAHHFNVGTRSKSEDTTNKNWEALLDRIRDLNPKNQQLEFTATIDLHNPDIYHKYQKKIIAQYDLSKFIDNGYSKQVYRLQANNSDKDKMLNAVLLSQYRKRIAKNMDIYDFKPVILFKSNTIEVSREINERFLTMIDSLTAESLQSFVQSQNRSTQSEALGLAYKYWLNQDFGATVAELKRDFQEFTTINANDSKKKDIIDNESVARKLNTLESPENPIRSVFAVAKLSEGWDVLNLYDIVRIGEKNIKPNDTNAEAQLIGRGARYNPFIYKGEKSYTRRFDDRKPEIQLLERLYYHTINNPQYLENLRKSLDAINLPVNEDTKYKIYPAKVKNSFKQTNTYKHGNVYINKVEVVPEDHYDSIQKYGFNLDTTEPIDMISATTERKIDVGADKDNRSSFPIVNAVVFSNPADKTLIRTAISFNPFYRFESLKRQCPTLTSVREFLTSNNWLGHAVVRVRVANGHHLTPQERLTAVEKYLLRVQNALVNNFQRSKGTNQFEKVAVNEVIRDYDKRVGDSFNDSKAAKIGPYEMKGKDWYAYDYAIVDQLEMDFIDRISAEIPNFQKKYDQIYLLRIDERNTDFKLHDFGESVYRYEGYMPDFIMYLRNEDYIYQIYMEPKGTAFVEKDRWKEELLERIDPNNIIILEDNNDIKLFGVKFYVEDNGKQDIHRMFPELREKGLLADN</sequence>